<evidence type="ECO:0000256" key="8">
    <source>
        <dbReference type="ARBA" id="ARBA00022532"/>
    </source>
</evidence>
<comment type="cofactor">
    <cofactor evidence="1">
        <name>heme</name>
        <dbReference type="ChEBI" id="CHEBI:30413"/>
    </cofactor>
</comment>
<keyword evidence="11" id="KW-0479">Metal-binding</keyword>
<organism evidence="17 18">
    <name type="scientific">Pseudoxanthobacter soli DSM 19599</name>
    <dbReference type="NCBI Taxonomy" id="1123029"/>
    <lineage>
        <taxon>Bacteria</taxon>
        <taxon>Pseudomonadati</taxon>
        <taxon>Pseudomonadota</taxon>
        <taxon>Alphaproteobacteria</taxon>
        <taxon>Hyphomicrobiales</taxon>
        <taxon>Segnochrobactraceae</taxon>
        <taxon>Pseudoxanthobacter</taxon>
    </lineage>
</organism>
<evidence type="ECO:0000256" key="2">
    <source>
        <dbReference type="ARBA" id="ARBA00004050"/>
    </source>
</evidence>
<sequence length="141" mass="15335">MHEMRGRSRGNVKGNAMMRTPLSKVRGLGSAKDGTEHFWRQRITALANVPLTIFFVVLVIALQGGDYASVHAALSSPFVAVLLLLFVLVGVYHMKIGMQVIIEDYVHHELSKVLVLAANSFFSAVIGLASVWAVLKISFGG</sequence>
<evidence type="ECO:0000256" key="11">
    <source>
        <dbReference type="ARBA" id="ARBA00022723"/>
    </source>
</evidence>
<evidence type="ECO:0000256" key="15">
    <source>
        <dbReference type="ARBA" id="ARBA00023136"/>
    </source>
</evidence>
<feature type="transmembrane region" description="Helical" evidence="16">
    <location>
        <begin position="45"/>
        <end position="64"/>
    </location>
</feature>
<gene>
    <name evidence="17" type="ORF">SAMN02745172_01969</name>
</gene>
<dbReference type="GO" id="GO:0006099">
    <property type="term" value="P:tricarboxylic acid cycle"/>
    <property type="evidence" value="ECO:0007669"/>
    <property type="project" value="UniProtKB-UniPathway"/>
</dbReference>
<evidence type="ECO:0000256" key="9">
    <source>
        <dbReference type="ARBA" id="ARBA00022617"/>
    </source>
</evidence>
<comment type="pathway">
    <text evidence="4">Carbohydrate metabolism; tricarboxylic acid cycle.</text>
</comment>
<dbReference type="GO" id="GO:0016020">
    <property type="term" value="C:membrane"/>
    <property type="evidence" value="ECO:0007669"/>
    <property type="project" value="UniProtKB-SubCell"/>
</dbReference>
<keyword evidence="8" id="KW-0816">Tricarboxylic acid cycle</keyword>
<dbReference type="InterPro" id="IPR014312">
    <property type="entry name" value="Succ_DH_anchor"/>
</dbReference>
<keyword evidence="14" id="KW-0408">Iron</keyword>
<reference evidence="17 18" key="1">
    <citation type="submission" date="2016-12" db="EMBL/GenBank/DDBJ databases">
        <authorList>
            <person name="Song W.-J."/>
            <person name="Kurnit D.M."/>
        </authorList>
    </citation>
    <scope>NUCLEOTIDE SEQUENCE [LARGE SCALE GENOMIC DNA]</scope>
    <source>
        <strain evidence="17 18">DSM 19599</strain>
    </source>
</reference>
<dbReference type="UniPathway" id="UPA00223"/>
<keyword evidence="9" id="KW-0349">Heme</keyword>
<evidence type="ECO:0000256" key="7">
    <source>
        <dbReference type="ARBA" id="ARBA00022448"/>
    </source>
</evidence>
<keyword evidence="15 16" id="KW-0472">Membrane</keyword>
<keyword evidence="18" id="KW-1185">Reference proteome</keyword>
<dbReference type="InterPro" id="IPR034804">
    <property type="entry name" value="SQR/QFR_C/D"/>
</dbReference>
<proteinExistence type="predicted"/>
<dbReference type="NCBIfam" id="TIGR02968">
    <property type="entry name" value="succ_dehyd_anc"/>
    <property type="match status" value="1"/>
</dbReference>
<accession>A0A1M7ZJW3</accession>
<dbReference type="CDD" id="cd03495">
    <property type="entry name" value="SQR_TypeC_SdhD_like"/>
    <property type="match status" value="1"/>
</dbReference>
<dbReference type="GO" id="GO:0046872">
    <property type="term" value="F:metal ion binding"/>
    <property type="evidence" value="ECO:0007669"/>
    <property type="project" value="UniProtKB-KW"/>
</dbReference>
<comment type="subcellular location">
    <subcellularLocation>
        <location evidence="3">Membrane</location>
        <topology evidence="3">Multi-pass membrane protein</topology>
    </subcellularLocation>
</comment>
<evidence type="ECO:0000256" key="5">
    <source>
        <dbReference type="ARBA" id="ARBA00011558"/>
    </source>
</evidence>
<dbReference type="InterPro" id="IPR000701">
    <property type="entry name" value="SuccDH_FuR_B_TM-su"/>
</dbReference>
<keyword evidence="7" id="KW-0813">Transport</keyword>
<evidence type="ECO:0000313" key="17">
    <source>
        <dbReference type="EMBL" id="SHO65099.1"/>
    </source>
</evidence>
<evidence type="ECO:0000256" key="13">
    <source>
        <dbReference type="ARBA" id="ARBA00022989"/>
    </source>
</evidence>
<evidence type="ECO:0000256" key="1">
    <source>
        <dbReference type="ARBA" id="ARBA00001971"/>
    </source>
</evidence>
<evidence type="ECO:0000256" key="10">
    <source>
        <dbReference type="ARBA" id="ARBA00022692"/>
    </source>
</evidence>
<dbReference type="Proteomes" id="UP000186406">
    <property type="component" value="Unassembled WGS sequence"/>
</dbReference>
<dbReference type="AlphaFoldDB" id="A0A1M7ZJW3"/>
<dbReference type="Gene3D" id="1.20.1300.10">
    <property type="entry name" value="Fumarate reductase/succinate dehydrogenase, transmembrane subunit"/>
    <property type="match status" value="1"/>
</dbReference>
<dbReference type="Pfam" id="PF01127">
    <property type="entry name" value="Sdh_cyt"/>
    <property type="match status" value="1"/>
</dbReference>
<feature type="transmembrane region" description="Helical" evidence="16">
    <location>
        <begin position="70"/>
        <end position="92"/>
    </location>
</feature>
<dbReference type="SUPFAM" id="SSF81343">
    <property type="entry name" value="Fumarate reductase respiratory complex transmembrane subunits"/>
    <property type="match status" value="1"/>
</dbReference>
<feature type="transmembrane region" description="Helical" evidence="16">
    <location>
        <begin position="113"/>
        <end position="135"/>
    </location>
</feature>
<evidence type="ECO:0000256" key="6">
    <source>
        <dbReference type="ARBA" id="ARBA00019425"/>
    </source>
</evidence>
<dbReference type="EMBL" id="FRXO01000003">
    <property type="protein sequence ID" value="SHO65099.1"/>
    <property type="molecule type" value="Genomic_DNA"/>
</dbReference>
<keyword evidence="13 16" id="KW-1133">Transmembrane helix</keyword>
<evidence type="ECO:0000256" key="4">
    <source>
        <dbReference type="ARBA" id="ARBA00005163"/>
    </source>
</evidence>
<comment type="function">
    <text evidence="2">Membrane-anchoring subunit of succinate dehydrogenase (SDH).</text>
</comment>
<evidence type="ECO:0000313" key="18">
    <source>
        <dbReference type="Proteomes" id="UP000186406"/>
    </source>
</evidence>
<protein>
    <recommendedName>
        <fullName evidence="6">Succinate dehydrogenase hydrophobic membrane anchor subunit</fullName>
    </recommendedName>
</protein>
<name>A0A1M7ZJW3_9HYPH</name>
<evidence type="ECO:0000256" key="16">
    <source>
        <dbReference type="SAM" id="Phobius"/>
    </source>
</evidence>
<comment type="subunit">
    <text evidence="5">Part of an enzyme complex containing four subunits: a flavoprotein, an iron-sulfur protein, plus two membrane-anchoring proteins, SdhC and SdhD.</text>
</comment>
<dbReference type="STRING" id="1123029.SAMN02745172_01969"/>
<evidence type="ECO:0000256" key="3">
    <source>
        <dbReference type="ARBA" id="ARBA00004141"/>
    </source>
</evidence>
<dbReference type="GO" id="GO:0020037">
    <property type="term" value="F:heme binding"/>
    <property type="evidence" value="ECO:0007669"/>
    <property type="project" value="InterPro"/>
</dbReference>
<keyword evidence="12" id="KW-0249">Electron transport</keyword>
<keyword evidence="10 16" id="KW-0812">Transmembrane</keyword>
<evidence type="ECO:0000256" key="12">
    <source>
        <dbReference type="ARBA" id="ARBA00022982"/>
    </source>
</evidence>
<evidence type="ECO:0000256" key="14">
    <source>
        <dbReference type="ARBA" id="ARBA00023004"/>
    </source>
</evidence>